<dbReference type="RefSeq" id="WP_307260831.1">
    <property type="nucleotide sequence ID" value="NZ_JAUSVL010000001.1"/>
</dbReference>
<evidence type="ECO:0000313" key="3">
    <source>
        <dbReference type="Proteomes" id="UP001238163"/>
    </source>
</evidence>
<accession>A0AAE3VF93</accession>
<dbReference type="EMBL" id="JAUSVL010000001">
    <property type="protein sequence ID" value="MDQ0289412.1"/>
    <property type="molecule type" value="Genomic_DNA"/>
</dbReference>
<organism evidence="2 3">
    <name type="scientific">Oligosphaera ethanolica</name>
    <dbReference type="NCBI Taxonomy" id="760260"/>
    <lineage>
        <taxon>Bacteria</taxon>
        <taxon>Pseudomonadati</taxon>
        <taxon>Lentisphaerota</taxon>
        <taxon>Oligosphaeria</taxon>
        <taxon>Oligosphaerales</taxon>
        <taxon>Oligosphaeraceae</taxon>
        <taxon>Oligosphaera</taxon>
    </lineage>
</organism>
<reference evidence="2" key="1">
    <citation type="submission" date="2023-07" db="EMBL/GenBank/DDBJ databases">
        <title>Genomic Encyclopedia of Type Strains, Phase IV (KMG-IV): sequencing the most valuable type-strain genomes for metagenomic binning, comparative biology and taxonomic classification.</title>
        <authorList>
            <person name="Goeker M."/>
        </authorList>
    </citation>
    <scope>NUCLEOTIDE SEQUENCE</scope>
    <source>
        <strain evidence="2">DSM 24202</strain>
    </source>
</reference>
<evidence type="ECO:0000313" key="2">
    <source>
        <dbReference type="EMBL" id="MDQ0289412.1"/>
    </source>
</evidence>
<sequence length="1008" mass="105333">MPSVEDVNSQILLRPRRRRHVALAIMLLLALLGGVLNAALTPAGTIIRNHAVIQFQRMDDSGRLYDAPSNEVLIEVLPVYNIEILPDGDAPPGTPGQILRAVSTTPNTRVVINYSLKFTGNAADNARIAPVFIHGSSNYLPKLADGDTGMLVIKDGNADGVVDNDDIQVGSWRDANGNGQVEAGELQIGDLGCQYQPGDIVNLLLVFRVPAGAAPGASSYMGIEGASVGDPTATDPISPLVSQNISQVLIVDDAVMTVTKAANVTEAIPGGVITYTVTGNSVGSAPALRRVLTVDGTLNSHQGVVLFDIIPTVSGSGLPLPISNAAIASQPPGVNGTIIYSSQNNTALDVSDPSWNWHSAYVNGDTVIAYVSSDGSGGNHDLPVGAAISFTFDGTVPAGTTDQALINVAYASYDTNALGIQTVKAINDVVVFVRGQTGVIIRDTDFELSPPPLTPADDGGSLSNDSQAVALAQAGTFVYFTNRVLNTGSGTDSFNITLRTTGGAPLTSNPNGWTFSFFKSDGVTPLRDTGSDGVIDTGPLPPSGTDLANPLHYADIVIRVEIPENAIASGNDPELLLVLQASSVLNPTQSDTTENIVVAVSAPTMALSNHLPPGSLTPDPTPFQFSGAPGDVLDYPLIVQNLAPLNGEADTYTLSTTAAPAGWKVSYFRDLNQNGQLDANELLPVLRTATVPPGGRDYLIARVMIPADAIADANADTVQDVHTLIFRATSTNLSSVFAEQDNRAMVMWQDRFELRPNRQGTIEAGSVTVYEHAVTNFGERGNRFYLTLTPGTPAWNHQIQTSDGSANLPRAIDPSDGTEKYYLDLAKAGAPGSTGNFRLRIYAPGSIPQGTVDVTAIGVSANDPAAPAMRLAATPMHIVTDVTFVVAGDLALTKNSDPAPGASVLPGQQIIYTTTFFNKSATGLAQLTIQDQIPSHTAYVLQSANVTMPLPAGLTGVSFEVSRNGGISWSADNVGAGNDPSVTNVRAVFIGSLAGGAEGDFIFSVVVR</sequence>
<dbReference type="PROSITE" id="PS00018">
    <property type="entry name" value="EF_HAND_1"/>
    <property type="match status" value="2"/>
</dbReference>
<name>A0AAE3VF93_9BACT</name>
<dbReference type="Proteomes" id="UP001238163">
    <property type="component" value="Unassembled WGS sequence"/>
</dbReference>
<dbReference type="InterPro" id="IPR047589">
    <property type="entry name" value="DUF11_rpt"/>
</dbReference>
<keyword evidence="3" id="KW-1185">Reference proteome</keyword>
<dbReference type="NCBIfam" id="TIGR01451">
    <property type="entry name" value="B_ant_repeat"/>
    <property type="match status" value="1"/>
</dbReference>
<protein>
    <submittedName>
        <fullName evidence="2">Repeat protein (TIGR01451 family)</fullName>
    </submittedName>
</protein>
<keyword evidence="1" id="KW-0812">Transmembrane</keyword>
<keyword evidence="1" id="KW-1133">Transmembrane helix</keyword>
<gene>
    <name evidence="2" type="ORF">J3R75_001519</name>
</gene>
<comment type="caution">
    <text evidence="2">The sequence shown here is derived from an EMBL/GenBank/DDBJ whole genome shotgun (WGS) entry which is preliminary data.</text>
</comment>
<dbReference type="AlphaFoldDB" id="A0AAE3VF93"/>
<evidence type="ECO:0000256" key="1">
    <source>
        <dbReference type="SAM" id="Phobius"/>
    </source>
</evidence>
<keyword evidence="1" id="KW-0472">Membrane</keyword>
<proteinExistence type="predicted"/>
<dbReference type="InterPro" id="IPR018247">
    <property type="entry name" value="EF_Hand_1_Ca_BS"/>
</dbReference>
<feature type="transmembrane region" description="Helical" evidence="1">
    <location>
        <begin position="21"/>
        <end position="40"/>
    </location>
</feature>